<protein>
    <submittedName>
        <fullName evidence="2">Uncharacterized protein</fullName>
    </submittedName>
</protein>
<feature type="non-terminal residue" evidence="2">
    <location>
        <position position="1"/>
    </location>
</feature>
<dbReference type="STRING" id="81985.R0FTP4"/>
<feature type="compositionally biased region" description="Basic residues" evidence="1">
    <location>
        <begin position="12"/>
        <end position="24"/>
    </location>
</feature>
<feature type="region of interest" description="Disordered" evidence="1">
    <location>
        <begin position="1"/>
        <end position="24"/>
    </location>
</feature>
<gene>
    <name evidence="2" type="ORF">CARUB_v100251650mg</name>
</gene>
<evidence type="ECO:0000313" key="3">
    <source>
        <dbReference type="Proteomes" id="UP000029121"/>
    </source>
</evidence>
<evidence type="ECO:0000313" key="2">
    <source>
        <dbReference type="EMBL" id="EOA26252.1"/>
    </source>
</evidence>
<accession>R0FTP4</accession>
<sequence>GPGRQADTPSPAHKRPRKMKASDL</sequence>
<name>R0FTP4_9BRAS</name>
<dbReference type="Proteomes" id="UP000029121">
    <property type="component" value="Unassembled WGS sequence"/>
</dbReference>
<keyword evidence="3" id="KW-1185">Reference proteome</keyword>
<proteinExistence type="predicted"/>
<dbReference type="EMBL" id="KB870808">
    <property type="protein sequence ID" value="EOA26252.1"/>
    <property type="molecule type" value="Genomic_DNA"/>
</dbReference>
<reference evidence="3" key="1">
    <citation type="journal article" date="2013" name="Nat. Genet.">
        <title>The Capsella rubella genome and the genomic consequences of rapid mating system evolution.</title>
        <authorList>
            <person name="Slotte T."/>
            <person name="Hazzouri K.M."/>
            <person name="Agren J.A."/>
            <person name="Koenig D."/>
            <person name="Maumus F."/>
            <person name="Guo Y.L."/>
            <person name="Steige K."/>
            <person name="Platts A.E."/>
            <person name="Escobar J.S."/>
            <person name="Newman L.K."/>
            <person name="Wang W."/>
            <person name="Mandakova T."/>
            <person name="Vello E."/>
            <person name="Smith L.M."/>
            <person name="Henz S.R."/>
            <person name="Steffen J."/>
            <person name="Takuno S."/>
            <person name="Brandvain Y."/>
            <person name="Coop G."/>
            <person name="Andolfatto P."/>
            <person name="Hu T.T."/>
            <person name="Blanchette M."/>
            <person name="Clark R.M."/>
            <person name="Quesneville H."/>
            <person name="Nordborg M."/>
            <person name="Gaut B.S."/>
            <person name="Lysak M.A."/>
            <person name="Jenkins J."/>
            <person name="Grimwood J."/>
            <person name="Chapman J."/>
            <person name="Prochnik S."/>
            <person name="Shu S."/>
            <person name="Rokhsar D."/>
            <person name="Schmutz J."/>
            <person name="Weigel D."/>
            <person name="Wright S.I."/>
        </authorList>
    </citation>
    <scope>NUCLEOTIDE SEQUENCE [LARGE SCALE GENOMIC DNA]</scope>
    <source>
        <strain evidence="3">cv. Monte Gargano</strain>
    </source>
</reference>
<dbReference type="AlphaFoldDB" id="R0FTP4"/>
<organism evidence="2 3">
    <name type="scientific">Capsella rubella</name>
    <dbReference type="NCBI Taxonomy" id="81985"/>
    <lineage>
        <taxon>Eukaryota</taxon>
        <taxon>Viridiplantae</taxon>
        <taxon>Streptophyta</taxon>
        <taxon>Embryophyta</taxon>
        <taxon>Tracheophyta</taxon>
        <taxon>Spermatophyta</taxon>
        <taxon>Magnoliopsida</taxon>
        <taxon>eudicotyledons</taxon>
        <taxon>Gunneridae</taxon>
        <taxon>Pentapetalae</taxon>
        <taxon>rosids</taxon>
        <taxon>malvids</taxon>
        <taxon>Brassicales</taxon>
        <taxon>Brassicaceae</taxon>
        <taxon>Camelineae</taxon>
        <taxon>Capsella</taxon>
    </lineage>
</organism>
<evidence type="ECO:0000256" key="1">
    <source>
        <dbReference type="SAM" id="MobiDB-lite"/>
    </source>
</evidence>